<keyword evidence="3" id="KW-0223">Dioxygenase</keyword>
<dbReference type="GO" id="GO:0051213">
    <property type="term" value="F:dioxygenase activity"/>
    <property type="evidence" value="ECO:0007669"/>
    <property type="project" value="UniProtKB-KW"/>
</dbReference>
<proteinExistence type="inferred from homology"/>
<reference evidence="3" key="1">
    <citation type="submission" date="2021-04" db="EMBL/GenBank/DDBJ databases">
        <title>Sequencing of actinobacteria type strains.</title>
        <authorList>
            <person name="Nguyen G.-S."/>
            <person name="Wentzel A."/>
        </authorList>
    </citation>
    <scope>NUCLEOTIDE SEQUENCE</scope>
    <source>
        <strain evidence="3">DSM 42095</strain>
    </source>
</reference>
<dbReference type="SUPFAM" id="SSF54427">
    <property type="entry name" value="NTF2-like"/>
    <property type="match status" value="1"/>
</dbReference>
<dbReference type="InterPro" id="IPR000391">
    <property type="entry name" value="Rng_hydr_dOase-bsu"/>
</dbReference>
<name>A0A8T4INW6_9ACTN</name>
<dbReference type="GO" id="GO:0019380">
    <property type="term" value="P:3-phenylpropionate catabolic process"/>
    <property type="evidence" value="ECO:0007669"/>
    <property type="project" value="TreeGrafter"/>
</dbReference>
<organism evidence="3 4">
    <name type="scientific">Streptomyces daliensis</name>
    <dbReference type="NCBI Taxonomy" id="299421"/>
    <lineage>
        <taxon>Bacteria</taxon>
        <taxon>Bacillati</taxon>
        <taxon>Actinomycetota</taxon>
        <taxon>Actinomycetes</taxon>
        <taxon>Kitasatosporales</taxon>
        <taxon>Streptomycetaceae</taxon>
        <taxon>Streptomyces</taxon>
    </lineage>
</organism>
<comment type="caution">
    <text evidence="3">The sequence shown here is derived from an EMBL/GenBank/DDBJ whole genome shotgun (WGS) entry which is preliminary data.</text>
</comment>
<gene>
    <name evidence="3" type="ORF">KDA82_11060</name>
</gene>
<dbReference type="PANTHER" id="PTHR41534:SF2">
    <property type="entry name" value="3-PHENYLPROPIONATE_CINNAMIC ACID DIOXYGENASE SUBUNIT BETA"/>
    <property type="match status" value="1"/>
</dbReference>
<dbReference type="InterPro" id="IPR032710">
    <property type="entry name" value="NTF2-like_dom_sf"/>
</dbReference>
<evidence type="ECO:0000256" key="2">
    <source>
        <dbReference type="ARBA" id="ARBA00023002"/>
    </source>
</evidence>
<sequence length="177" mass="20259">MTMERTLTALASAELERSCAQFLYREAELLDNTDYAGWIETCLSQQLEYRIPIRTTRVRTSRDAEFSRTGFHMTDTYATMRTRVDRLLTEHAWAEDPPSRTRRVVTNVRVRELGPDEAEVKSNLMLYRSQGDTAGYDLIVGERQDVLGAEDGGWRLRSRLVLLDHTILGTANLGVFL</sequence>
<evidence type="ECO:0000313" key="3">
    <source>
        <dbReference type="EMBL" id="MBR7673548.1"/>
    </source>
</evidence>
<dbReference type="PANTHER" id="PTHR41534">
    <property type="entry name" value="BLR3401 PROTEIN"/>
    <property type="match status" value="1"/>
</dbReference>
<dbReference type="EMBL" id="JAGSMN010000222">
    <property type="protein sequence ID" value="MBR7673548.1"/>
    <property type="molecule type" value="Genomic_DNA"/>
</dbReference>
<dbReference type="NCBIfam" id="NF007479">
    <property type="entry name" value="PRK10069.1"/>
    <property type="match status" value="1"/>
</dbReference>
<keyword evidence="4" id="KW-1185">Reference proteome</keyword>
<comment type="similarity">
    <text evidence="1">Belongs to the bacterial ring-hydroxylating dioxygenase beta subunit family.</text>
</comment>
<dbReference type="CDD" id="cd00667">
    <property type="entry name" value="ring_hydroxylating_dioxygenases_beta"/>
    <property type="match status" value="1"/>
</dbReference>
<dbReference type="Proteomes" id="UP000675554">
    <property type="component" value="Unassembled WGS sequence"/>
</dbReference>
<keyword evidence="2" id="KW-0560">Oxidoreductase</keyword>
<evidence type="ECO:0000313" key="4">
    <source>
        <dbReference type="Proteomes" id="UP000675554"/>
    </source>
</evidence>
<dbReference type="Pfam" id="PF00866">
    <property type="entry name" value="Ring_hydroxyl_B"/>
    <property type="match status" value="1"/>
</dbReference>
<evidence type="ECO:0000256" key="1">
    <source>
        <dbReference type="ARBA" id="ARBA00009570"/>
    </source>
</evidence>
<protein>
    <submittedName>
        <fullName evidence="3">Aromatic-ring-hydroxylating dioxygenase subunit beta</fullName>
    </submittedName>
</protein>
<dbReference type="Gene3D" id="3.10.450.50">
    <property type="match status" value="1"/>
</dbReference>
<dbReference type="AlphaFoldDB" id="A0A8T4INW6"/>
<accession>A0A8T4INW6</accession>